<dbReference type="RefSeq" id="WP_311366923.1">
    <property type="nucleotide sequence ID" value="NZ_JAVRHX010000001.1"/>
</dbReference>
<evidence type="ECO:0000313" key="2">
    <source>
        <dbReference type="Proteomes" id="UP001253545"/>
    </source>
</evidence>
<name>A0ABU2ZP91_9ALTE</name>
<dbReference type="EMBL" id="JAVRHX010000001">
    <property type="protein sequence ID" value="MDT0593404.1"/>
    <property type="molecule type" value="Genomic_DNA"/>
</dbReference>
<dbReference type="Proteomes" id="UP001253545">
    <property type="component" value="Unassembled WGS sequence"/>
</dbReference>
<organism evidence="1 2">
    <name type="scientific">Glaciecola petra</name>
    <dbReference type="NCBI Taxonomy" id="3075602"/>
    <lineage>
        <taxon>Bacteria</taxon>
        <taxon>Pseudomonadati</taxon>
        <taxon>Pseudomonadota</taxon>
        <taxon>Gammaproteobacteria</taxon>
        <taxon>Alteromonadales</taxon>
        <taxon>Alteromonadaceae</taxon>
        <taxon>Glaciecola</taxon>
    </lineage>
</organism>
<gene>
    <name evidence="1" type="ORF">RM552_00935</name>
</gene>
<comment type="caution">
    <text evidence="1">The sequence shown here is derived from an EMBL/GenBank/DDBJ whole genome shotgun (WGS) entry which is preliminary data.</text>
</comment>
<protein>
    <recommendedName>
        <fullName evidence="3">PEP-CTERM sorting domain-containing protein</fullName>
    </recommendedName>
</protein>
<sequence length="351" mass="38085">MLLKKHFFCVSSLFSVALFSNIFLGTVLGNNAQAAIITQATSELEYTHNYSVNNGRVPEGIRLSTTPQTLSIGGNARSEVDEESAINENASEVQVANPFSNPVLPYEARRNNRTTFNAGAEGAQSDYDISVRTVNDPDADPTASSIIQRDTNNSGAAELVLLSQTVAAEAESRYNMTRGYTLENISNQRQQFFITGNVSFDLFSEYEGLGGFANSAMSLFTLFENVAGVNATLDLTSVYDPDIVQSNANASVFERLTTNEPNFGGFLLSTSARAEGGGNISTASISEAFSYRILIDMDVGTRFDFLTGFSQRNTVLFDPQSVEVNGPAISLLFSVSLVLLGFKRYGKSRHH</sequence>
<evidence type="ECO:0000313" key="1">
    <source>
        <dbReference type="EMBL" id="MDT0593404.1"/>
    </source>
</evidence>
<proteinExistence type="predicted"/>
<keyword evidence="2" id="KW-1185">Reference proteome</keyword>
<accession>A0ABU2ZP91</accession>
<evidence type="ECO:0008006" key="3">
    <source>
        <dbReference type="Google" id="ProtNLM"/>
    </source>
</evidence>
<reference evidence="1 2" key="1">
    <citation type="submission" date="2023-09" db="EMBL/GenBank/DDBJ databases">
        <authorList>
            <person name="Rey-Velasco X."/>
        </authorList>
    </citation>
    <scope>NUCLEOTIDE SEQUENCE [LARGE SCALE GENOMIC DNA]</scope>
    <source>
        <strain evidence="1 2">P117</strain>
    </source>
</reference>